<evidence type="ECO:0000256" key="1">
    <source>
        <dbReference type="SAM" id="MobiDB-lite"/>
    </source>
</evidence>
<organism evidence="2">
    <name type="scientific">viral metagenome</name>
    <dbReference type="NCBI Taxonomy" id="1070528"/>
    <lineage>
        <taxon>unclassified sequences</taxon>
        <taxon>metagenomes</taxon>
        <taxon>organismal metagenomes</taxon>
    </lineage>
</organism>
<feature type="region of interest" description="Disordered" evidence="1">
    <location>
        <begin position="113"/>
        <end position="143"/>
    </location>
</feature>
<reference evidence="2" key="1">
    <citation type="journal article" date="2020" name="Nature">
        <title>Giant virus diversity and host interactions through global metagenomics.</title>
        <authorList>
            <person name="Schulz F."/>
            <person name="Roux S."/>
            <person name="Paez-Espino D."/>
            <person name="Jungbluth S."/>
            <person name="Walsh D.A."/>
            <person name="Denef V.J."/>
            <person name="McMahon K.D."/>
            <person name="Konstantinidis K.T."/>
            <person name="Eloe-Fadrosh E.A."/>
            <person name="Kyrpides N.C."/>
            <person name="Woyke T."/>
        </authorList>
    </citation>
    <scope>NUCLEOTIDE SEQUENCE</scope>
    <source>
        <strain evidence="2">GVMAG-S-3300011013-78</strain>
    </source>
</reference>
<evidence type="ECO:0000313" key="2">
    <source>
        <dbReference type="EMBL" id="QHU16252.1"/>
    </source>
</evidence>
<accession>A0A6C0KDZ6</accession>
<sequence>MVRQSRRTRKNRATRKIRKQVPWAGWSKKAPQGHQRTVMLRKCGKKCFLGPRKSFPICTKGTCKVNTKGVYAAYVRSRQWGKAPSHYKGLSRPSMKRSVYTNVSRKAKAMLERRGYRVGKSAKKSKGRRGRRGGRGNKRTMKK</sequence>
<dbReference type="AlphaFoldDB" id="A0A6C0KDZ6"/>
<feature type="compositionally biased region" description="Basic residues" evidence="1">
    <location>
        <begin position="116"/>
        <end position="143"/>
    </location>
</feature>
<name>A0A6C0KDZ6_9ZZZZ</name>
<protein>
    <submittedName>
        <fullName evidence="2">Uncharacterized protein</fullName>
    </submittedName>
</protein>
<proteinExistence type="predicted"/>
<dbReference type="EMBL" id="MN740878">
    <property type="protein sequence ID" value="QHU16252.1"/>
    <property type="molecule type" value="Genomic_DNA"/>
</dbReference>